<dbReference type="PANTHER" id="PTHR11142:SF0">
    <property type="entry name" value="TRNA PSEUDOURIDINE SYNTHASE-LIKE 1"/>
    <property type="match status" value="1"/>
</dbReference>
<dbReference type="SUPFAM" id="SSF55120">
    <property type="entry name" value="Pseudouridine synthase"/>
    <property type="match status" value="1"/>
</dbReference>
<dbReference type="GO" id="GO:0003723">
    <property type="term" value="F:RNA binding"/>
    <property type="evidence" value="ECO:0007669"/>
    <property type="project" value="InterPro"/>
</dbReference>
<dbReference type="FunFam" id="3.30.70.580:FF:000001">
    <property type="entry name" value="tRNA pseudouridine synthase A"/>
    <property type="match status" value="1"/>
</dbReference>
<evidence type="ECO:0000256" key="2">
    <source>
        <dbReference type="ARBA" id="ARBA00022694"/>
    </source>
</evidence>
<dbReference type="Gene3D" id="3.30.70.580">
    <property type="entry name" value="Pseudouridine synthase I, catalytic domain, N-terminal subdomain"/>
    <property type="match status" value="1"/>
</dbReference>
<dbReference type="Gene3D" id="3.30.70.660">
    <property type="entry name" value="Pseudouridine synthase I, catalytic domain, C-terminal subdomain"/>
    <property type="match status" value="1"/>
</dbReference>
<reference evidence="5" key="1">
    <citation type="submission" date="2020-05" db="EMBL/GenBank/DDBJ databases">
        <authorList>
            <person name="Chiriac C."/>
            <person name="Salcher M."/>
            <person name="Ghai R."/>
            <person name="Kavagutti S V."/>
        </authorList>
    </citation>
    <scope>NUCLEOTIDE SEQUENCE</scope>
</reference>
<evidence type="ECO:0000259" key="4">
    <source>
        <dbReference type="Pfam" id="PF01416"/>
    </source>
</evidence>
<dbReference type="EMBL" id="CAEZWM010000067">
    <property type="protein sequence ID" value="CAB4655947.1"/>
    <property type="molecule type" value="Genomic_DNA"/>
</dbReference>
<keyword evidence="2" id="KW-0819">tRNA processing</keyword>
<dbReference type="Pfam" id="PF01416">
    <property type="entry name" value="PseudoU_synth_1"/>
    <property type="match status" value="2"/>
</dbReference>
<dbReference type="CDD" id="cd02570">
    <property type="entry name" value="PseudoU_synth_EcTruA"/>
    <property type="match status" value="1"/>
</dbReference>
<proteinExistence type="inferred from homology"/>
<dbReference type="InterPro" id="IPR020103">
    <property type="entry name" value="PsdUridine_synth_cat_dom_sf"/>
</dbReference>
<dbReference type="InterPro" id="IPR020097">
    <property type="entry name" value="PsdUridine_synth_TruA_a/b_dom"/>
</dbReference>
<dbReference type="GO" id="GO:0031119">
    <property type="term" value="P:tRNA pseudouridine synthesis"/>
    <property type="evidence" value="ECO:0007669"/>
    <property type="project" value="TreeGrafter"/>
</dbReference>
<feature type="domain" description="Pseudouridine synthase I TruA alpha/beta" evidence="4">
    <location>
        <begin position="168"/>
        <end position="271"/>
    </location>
</feature>
<evidence type="ECO:0000256" key="3">
    <source>
        <dbReference type="ARBA" id="ARBA00023235"/>
    </source>
</evidence>
<dbReference type="PANTHER" id="PTHR11142">
    <property type="entry name" value="PSEUDOURIDYLATE SYNTHASE"/>
    <property type="match status" value="1"/>
</dbReference>
<dbReference type="GO" id="GO:0009982">
    <property type="term" value="F:pseudouridine synthase activity"/>
    <property type="evidence" value="ECO:0007669"/>
    <property type="project" value="InterPro"/>
</dbReference>
<dbReference type="InterPro" id="IPR020095">
    <property type="entry name" value="PsdUridine_synth_TruA_C"/>
</dbReference>
<accession>A0A6J6L1Q4</accession>
<feature type="domain" description="Pseudouridine synthase I TruA alpha/beta" evidence="4">
    <location>
        <begin position="33"/>
        <end position="127"/>
    </location>
</feature>
<organism evidence="5">
    <name type="scientific">freshwater metagenome</name>
    <dbReference type="NCBI Taxonomy" id="449393"/>
    <lineage>
        <taxon>unclassified sequences</taxon>
        <taxon>metagenomes</taxon>
        <taxon>ecological metagenomes</taxon>
    </lineage>
</organism>
<comment type="similarity">
    <text evidence="1">Belongs to the tRNA pseudouridine synthase TruA family.</text>
</comment>
<dbReference type="HAMAP" id="MF_00171">
    <property type="entry name" value="TruA"/>
    <property type="match status" value="1"/>
</dbReference>
<evidence type="ECO:0000256" key="1">
    <source>
        <dbReference type="ARBA" id="ARBA00009375"/>
    </source>
</evidence>
<name>A0A6J6L1Q4_9ZZZZ</name>
<dbReference type="InterPro" id="IPR020094">
    <property type="entry name" value="TruA/RsuA/RluB/E/F_N"/>
</dbReference>
<dbReference type="AlphaFoldDB" id="A0A6J6L1Q4"/>
<protein>
    <submittedName>
        <fullName evidence="5">Unannotated protein</fullName>
    </submittedName>
</protein>
<dbReference type="InterPro" id="IPR001406">
    <property type="entry name" value="PsdUridine_synth_TruA"/>
</dbReference>
<dbReference type="PIRSF" id="PIRSF001430">
    <property type="entry name" value="tRNA_psdUrid_synth"/>
    <property type="match status" value="1"/>
</dbReference>
<dbReference type="NCBIfam" id="TIGR00071">
    <property type="entry name" value="hisT_truA"/>
    <property type="match status" value="1"/>
</dbReference>
<sequence length="275" mass="29787">MTLFDPAAELGGSLAPKENSSAHSNSVIIRMTVAYDGTDFHGFAQQRNQRTVAGEISGALSKVLRAEITLACAGRTDAGVHAWGQVVSFGAPDGTDPAMLVERLNRMLGSEIAVRDASIAPLGFDARHSARARTYRYTVLNRSTPDPSMARSAWWVPEPIDIHALQLAATPFIGEHDFASFCRKGPEGSTTVRRVLESEWHDLGDGVLRYQVKATAFCWQMVRALVGTQVEAGRGKRKAGEILSILRAMDRAAAGQLAPPHGLSLWRVDYEDASS</sequence>
<keyword evidence="3" id="KW-0413">Isomerase</keyword>
<gene>
    <name evidence="5" type="ORF">UFOPK2242_00677</name>
</gene>
<evidence type="ECO:0000313" key="5">
    <source>
        <dbReference type="EMBL" id="CAB4655947.1"/>
    </source>
</evidence>